<feature type="non-terminal residue" evidence="1">
    <location>
        <position position="91"/>
    </location>
</feature>
<name>A0ACC1HJ59_9FUNG</name>
<accession>A0ACC1HJ59</accession>
<comment type="caution">
    <text evidence="1">The sequence shown here is derived from an EMBL/GenBank/DDBJ whole genome shotgun (WGS) entry which is preliminary data.</text>
</comment>
<evidence type="ECO:0000313" key="2">
    <source>
        <dbReference type="Proteomes" id="UP001145114"/>
    </source>
</evidence>
<dbReference type="Proteomes" id="UP001145114">
    <property type="component" value="Unassembled WGS sequence"/>
</dbReference>
<protein>
    <submittedName>
        <fullName evidence="1">Uncharacterized protein</fullName>
    </submittedName>
</protein>
<reference evidence="1" key="1">
    <citation type="submission" date="2022-06" db="EMBL/GenBank/DDBJ databases">
        <title>Phylogenomic reconstructions and comparative analyses of Kickxellomycotina fungi.</title>
        <authorList>
            <person name="Reynolds N.K."/>
            <person name="Stajich J.E."/>
            <person name="Barry K."/>
            <person name="Grigoriev I.V."/>
            <person name="Crous P."/>
            <person name="Smith M.E."/>
        </authorList>
    </citation>
    <scope>NUCLEOTIDE SEQUENCE</scope>
    <source>
        <strain evidence="1">RSA 2271</strain>
    </source>
</reference>
<sequence>MVIAQAASRGPSAAAPPTLTLVVDAPEVASKATDDDPLPWPPHPVPRDDGKTSGSSTNPPSDGWMDGHICGHKTHIHNYKRGLEALLDKFS</sequence>
<gene>
    <name evidence="1" type="ORF">EV182_008890</name>
</gene>
<organism evidence="1 2">
    <name type="scientific">Spiromyces aspiralis</name>
    <dbReference type="NCBI Taxonomy" id="68401"/>
    <lineage>
        <taxon>Eukaryota</taxon>
        <taxon>Fungi</taxon>
        <taxon>Fungi incertae sedis</taxon>
        <taxon>Zoopagomycota</taxon>
        <taxon>Kickxellomycotina</taxon>
        <taxon>Kickxellomycetes</taxon>
        <taxon>Kickxellales</taxon>
        <taxon>Kickxellaceae</taxon>
        <taxon>Spiromyces</taxon>
    </lineage>
</organism>
<proteinExistence type="predicted"/>
<dbReference type="EMBL" id="JAMZIH010005004">
    <property type="protein sequence ID" value="KAJ1676095.1"/>
    <property type="molecule type" value="Genomic_DNA"/>
</dbReference>
<keyword evidence="2" id="KW-1185">Reference proteome</keyword>
<evidence type="ECO:0000313" key="1">
    <source>
        <dbReference type="EMBL" id="KAJ1676095.1"/>
    </source>
</evidence>